<organism evidence="1 2">
    <name type="scientific">Cohnella terricola</name>
    <dbReference type="NCBI Taxonomy" id="1289167"/>
    <lineage>
        <taxon>Bacteria</taxon>
        <taxon>Bacillati</taxon>
        <taxon>Bacillota</taxon>
        <taxon>Bacilli</taxon>
        <taxon>Bacillales</taxon>
        <taxon>Paenibacillaceae</taxon>
        <taxon>Cohnella</taxon>
    </lineage>
</organism>
<accession>A0A559J4I3</accession>
<dbReference type="Proteomes" id="UP000316330">
    <property type="component" value="Unassembled WGS sequence"/>
</dbReference>
<dbReference type="PANTHER" id="PTHR11941">
    <property type="entry name" value="ENOYL-COA HYDRATASE-RELATED"/>
    <property type="match status" value="1"/>
</dbReference>
<dbReference type="EMBL" id="VNJJ01000029">
    <property type="protein sequence ID" value="TVX94798.1"/>
    <property type="molecule type" value="Genomic_DNA"/>
</dbReference>
<name>A0A559J4I3_9BACL</name>
<dbReference type="PANTHER" id="PTHR11941:SF54">
    <property type="entry name" value="ENOYL-COA HYDRATASE, MITOCHONDRIAL"/>
    <property type="match status" value="1"/>
</dbReference>
<evidence type="ECO:0000313" key="2">
    <source>
        <dbReference type="Proteomes" id="UP000316330"/>
    </source>
</evidence>
<dbReference type="GO" id="GO:0016853">
    <property type="term" value="F:isomerase activity"/>
    <property type="evidence" value="ECO:0007669"/>
    <property type="project" value="UniProtKB-KW"/>
</dbReference>
<dbReference type="CDD" id="cd06558">
    <property type="entry name" value="crotonase-like"/>
    <property type="match status" value="1"/>
</dbReference>
<dbReference type="Pfam" id="PF00378">
    <property type="entry name" value="ECH_1"/>
    <property type="match status" value="1"/>
</dbReference>
<evidence type="ECO:0000313" key="1">
    <source>
        <dbReference type="EMBL" id="TVX94798.1"/>
    </source>
</evidence>
<dbReference type="GO" id="GO:0006635">
    <property type="term" value="P:fatty acid beta-oxidation"/>
    <property type="evidence" value="ECO:0007669"/>
    <property type="project" value="TreeGrafter"/>
</dbReference>
<dbReference type="OrthoDB" id="254175at2"/>
<dbReference type="Gene3D" id="3.90.226.10">
    <property type="entry name" value="2-enoyl-CoA Hydratase, Chain A, domain 1"/>
    <property type="match status" value="1"/>
</dbReference>
<gene>
    <name evidence="1" type="ORF">FPZ45_24720</name>
</gene>
<dbReference type="InterPro" id="IPR029045">
    <property type="entry name" value="ClpP/crotonase-like_dom_sf"/>
</dbReference>
<proteinExistence type="predicted"/>
<protein>
    <submittedName>
        <fullName evidence="1">Enoyl-CoA hydratase/isomerase family protein</fullName>
    </submittedName>
</protein>
<keyword evidence="1" id="KW-0413">Isomerase</keyword>
<sequence>MNHKVIYEKRKDGVASVVLNRPDKLNALDVEAKLRLGEIWDDIAEDPEVRAVLLSGTGSRAFCAGSDIKEMSQTGNIISTNGLQRALPSLTRPLDKPVIAALHGYTIGMGLTLAIHCDIRIAAKNTVLGFPEVKHGMLSGISAVRLPLIIPTGYAMELLLTGETITAEEALRIGLINRIVDGDVLEEAEKLAVKIAGLPTPGVQATTRLARIAIHDIVLAHTADIDRERLGIEQAAGFVDRARAFTENRNTSNKNKPGE</sequence>
<dbReference type="AlphaFoldDB" id="A0A559J4I3"/>
<dbReference type="SUPFAM" id="SSF52096">
    <property type="entry name" value="ClpP/crotonase"/>
    <property type="match status" value="1"/>
</dbReference>
<dbReference type="RefSeq" id="WP_144707327.1">
    <property type="nucleotide sequence ID" value="NZ_VNJJ01000029.1"/>
</dbReference>
<comment type="caution">
    <text evidence="1">The sequence shown here is derived from an EMBL/GenBank/DDBJ whole genome shotgun (WGS) entry which is preliminary data.</text>
</comment>
<dbReference type="InterPro" id="IPR001753">
    <property type="entry name" value="Enoyl-CoA_hydra/iso"/>
</dbReference>
<keyword evidence="2" id="KW-1185">Reference proteome</keyword>
<reference evidence="1 2" key="1">
    <citation type="submission" date="2019-07" db="EMBL/GenBank/DDBJ databases">
        <authorList>
            <person name="Kim J."/>
        </authorList>
    </citation>
    <scope>NUCLEOTIDE SEQUENCE [LARGE SCALE GENOMIC DNA]</scope>
    <source>
        <strain evidence="1 2">G13</strain>
    </source>
</reference>